<dbReference type="RefSeq" id="WP_251835492.1">
    <property type="nucleotide sequence ID" value="NZ_JACSQG010000002.1"/>
</dbReference>
<dbReference type="InterPro" id="IPR009875">
    <property type="entry name" value="PilZ_domain"/>
</dbReference>
<dbReference type="Gene3D" id="2.40.10.220">
    <property type="entry name" value="predicted glycosyltransferase like domains"/>
    <property type="match status" value="1"/>
</dbReference>
<accession>A0ABR8TMG9</accession>
<dbReference type="EMBL" id="JACSQG010000002">
    <property type="protein sequence ID" value="MBD7976710.1"/>
    <property type="molecule type" value="Genomic_DNA"/>
</dbReference>
<keyword evidence="3" id="KW-1185">Reference proteome</keyword>
<name>A0ABR8TMG9_9PSED</name>
<evidence type="ECO:0000313" key="3">
    <source>
        <dbReference type="Proteomes" id="UP000611945"/>
    </source>
</evidence>
<protein>
    <submittedName>
        <fullName evidence="2">PilZ domain-containing protein</fullName>
    </submittedName>
</protein>
<evidence type="ECO:0000259" key="1">
    <source>
        <dbReference type="Pfam" id="PF07238"/>
    </source>
</evidence>
<organism evidence="2 3">
    <name type="scientific">Serpens gallinarum</name>
    <dbReference type="NCBI Taxonomy" id="2763075"/>
    <lineage>
        <taxon>Bacteria</taxon>
        <taxon>Pseudomonadati</taxon>
        <taxon>Pseudomonadota</taxon>
        <taxon>Gammaproteobacteria</taxon>
        <taxon>Pseudomonadales</taxon>
        <taxon>Pseudomonadaceae</taxon>
        <taxon>Pseudomonas</taxon>
    </lineage>
</organism>
<evidence type="ECO:0000313" key="2">
    <source>
        <dbReference type="EMBL" id="MBD7976710.1"/>
    </source>
</evidence>
<reference evidence="2 3" key="1">
    <citation type="submission" date="2020-08" db="EMBL/GenBank/DDBJ databases">
        <title>A Genomic Blueprint of the Chicken Gut Microbiome.</title>
        <authorList>
            <person name="Gilroy R."/>
            <person name="Ravi A."/>
            <person name="Getino M."/>
            <person name="Pursley I."/>
            <person name="Horton D.L."/>
            <person name="Alikhan N.-F."/>
            <person name="Baker D."/>
            <person name="Gharbi K."/>
            <person name="Hall N."/>
            <person name="Watson M."/>
            <person name="Adriaenssens E.M."/>
            <person name="Foster-Nyarko E."/>
            <person name="Jarju S."/>
            <person name="Secka A."/>
            <person name="Antonio M."/>
            <person name="Oren A."/>
            <person name="Chaudhuri R."/>
            <person name="La Ragione R.M."/>
            <person name="Hildebrand F."/>
            <person name="Pallen M.J."/>
        </authorList>
    </citation>
    <scope>NUCLEOTIDE SEQUENCE [LARGE SCALE GENOMIC DNA]</scope>
    <source>
        <strain evidence="2 3">Sa2CUA2</strain>
    </source>
</reference>
<feature type="domain" description="PilZ" evidence="1">
    <location>
        <begin position="2"/>
        <end position="102"/>
    </location>
</feature>
<dbReference type="Proteomes" id="UP000611945">
    <property type="component" value="Unassembled WGS sequence"/>
</dbReference>
<proteinExistence type="predicted"/>
<comment type="caution">
    <text evidence="2">The sequence shown here is derived from an EMBL/GenBank/DDBJ whole genome shotgun (WGS) entry which is preliminary data.</text>
</comment>
<gene>
    <name evidence="2" type="ORF">H9642_05845</name>
</gene>
<sequence>MRKFSRFPFIKGLRIDVIDTVRGQSLGYAADVSLGGLRLIGAEPLVAGEEYQLQLNIPANKVLPQQEIPIQVVVQWSRKNFRRGYEQGLKLTESSRAFENLVKSLSHTLGLSDTSLPRRR</sequence>
<dbReference type="Pfam" id="PF07238">
    <property type="entry name" value="PilZ"/>
    <property type="match status" value="1"/>
</dbReference>